<dbReference type="InParanoid" id="A0A4R6QHR3"/>
<dbReference type="OrthoDB" id="121633at2"/>
<dbReference type="InterPro" id="IPR003489">
    <property type="entry name" value="RHF/RaiA"/>
</dbReference>
<dbReference type="SUPFAM" id="SSF69754">
    <property type="entry name" value="Ribosome binding protein Y (YfiA homologue)"/>
    <property type="match status" value="1"/>
</dbReference>
<protein>
    <submittedName>
        <fullName evidence="1">Ribosomal subunit interface protein</fullName>
    </submittedName>
</protein>
<evidence type="ECO:0000313" key="1">
    <source>
        <dbReference type="EMBL" id="TDP62082.1"/>
    </source>
</evidence>
<gene>
    <name evidence="1" type="ORF">DES47_10962</name>
</gene>
<dbReference type="InterPro" id="IPR036567">
    <property type="entry name" value="RHF-like"/>
</dbReference>
<evidence type="ECO:0000313" key="2">
    <source>
        <dbReference type="Proteomes" id="UP000295361"/>
    </source>
</evidence>
<organism evidence="1 2">
    <name type="scientific">Roseateles toxinivorans</name>
    <dbReference type="NCBI Taxonomy" id="270368"/>
    <lineage>
        <taxon>Bacteria</taxon>
        <taxon>Pseudomonadati</taxon>
        <taxon>Pseudomonadota</taxon>
        <taxon>Betaproteobacteria</taxon>
        <taxon>Burkholderiales</taxon>
        <taxon>Sphaerotilaceae</taxon>
        <taxon>Roseateles</taxon>
    </lineage>
</organism>
<keyword evidence="2" id="KW-1185">Reference proteome</keyword>
<dbReference type="Proteomes" id="UP000295361">
    <property type="component" value="Unassembled WGS sequence"/>
</dbReference>
<dbReference type="RefSeq" id="WP_133703269.1">
    <property type="nucleotide sequence ID" value="NZ_SNXS01000009.1"/>
</dbReference>
<comment type="caution">
    <text evidence="1">The sequence shown here is derived from an EMBL/GenBank/DDBJ whole genome shotgun (WGS) entry which is preliminary data.</text>
</comment>
<name>A0A4R6QHR3_9BURK</name>
<dbReference type="EMBL" id="SNXS01000009">
    <property type="protein sequence ID" value="TDP62082.1"/>
    <property type="molecule type" value="Genomic_DNA"/>
</dbReference>
<sequence length="130" mass="14820">MIVDIHGQEFTVTAALAEHVRRRLRFVLTRHSDRIQRVAVRVGDENGPRGGVDKYCRVQVHLRDARVAMVEDVGVDMYAAIDRAAERVGRVVVKHLDRAHPVRGAMRHFVRPARNRHEPVIPGHHQGDFT</sequence>
<dbReference type="NCBIfam" id="TIGR00741">
    <property type="entry name" value="yfiA"/>
    <property type="match status" value="1"/>
</dbReference>
<dbReference type="Pfam" id="PF02482">
    <property type="entry name" value="Ribosomal_S30AE"/>
    <property type="match status" value="1"/>
</dbReference>
<proteinExistence type="predicted"/>
<dbReference type="AlphaFoldDB" id="A0A4R6QHR3"/>
<accession>A0A4R6QHR3</accession>
<reference evidence="1 2" key="1">
    <citation type="submission" date="2019-03" db="EMBL/GenBank/DDBJ databases">
        <title>Genomic Encyclopedia of Type Strains, Phase IV (KMG-IV): sequencing the most valuable type-strain genomes for metagenomic binning, comparative biology and taxonomic classification.</title>
        <authorList>
            <person name="Goeker M."/>
        </authorList>
    </citation>
    <scope>NUCLEOTIDE SEQUENCE [LARGE SCALE GENOMIC DNA]</scope>
    <source>
        <strain evidence="1 2">DSM 16998</strain>
    </source>
</reference>
<dbReference type="Gene3D" id="3.30.160.100">
    <property type="entry name" value="Ribosome hibernation promotion factor-like"/>
    <property type="match status" value="1"/>
</dbReference>